<reference evidence="6 7" key="1">
    <citation type="journal article" date="2008" name="Infect. Immun.">
        <title>Genome of Mycoplasma arthritidis.</title>
        <authorList>
            <person name="Dybvig K."/>
            <person name="Zuhua C."/>
            <person name="Lao P."/>
            <person name="Jordan D.S."/>
            <person name="French C.T."/>
            <person name="Tu A.H."/>
            <person name="Loraine A.E."/>
        </authorList>
    </citation>
    <scope>NUCLEOTIDE SEQUENCE [LARGE SCALE GENOMIC DNA]</scope>
    <source>
        <strain evidence="6 7">158L3-1</strain>
    </source>
</reference>
<dbReference type="EMBL" id="CP001047">
    <property type="protein sequence ID" value="ACF07594.1"/>
    <property type="molecule type" value="Genomic_DNA"/>
</dbReference>
<evidence type="ECO:0000313" key="7">
    <source>
        <dbReference type="Proteomes" id="UP000008812"/>
    </source>
</evidence>
<keyword evidence="7" id="KW-1185">Reference proteome</keyword>
<evidence type="ECO:0000313" key="6">
    <source>
        <dbReference type="EMBL" id="ACF07594.1"/>
    </source>
</evidence>
<feature type="active site" evidence="5">
    <location>
        <position position="365"/>
    </location>
</feature>
<dbReference type="Pfam" id="PF03051">
    <property type="entry name" value="Peptidase_C1_2"/>
    <property type="match status" value="1"/>
</dbReference>
<protein>
    <recommendedName>
        <fullName evidence="4">Aminopeptidase</fullName>
    </recommendedName>
</protein>
<dbReference type="GO" id="GO:0070005">
    <property type="term" value="F:cysteine-type aminopeptidase activity"/>
    <property type="evidence" value="ECO:0007669"/>
    <property type="project" value="InterPro"/>
</dbReference>
<dbReference type="PIRSF" id="PIRSF005700">
    <property type="entry name" value="PepC"/>
    <property type="match status" value="1"/>
</dbReference>
<comment type="similarity">
    <text evidence="4">Belongs to the peptidase C1 family.</text>
</comment>
<dbReference type="PROSITE" id="PS00139">
    <property type="entry name" value="THIOL_PROTEASE_CYS"/>
    <property type="match status" value="1"/>
</dbReference>
<dbReference type="PROSITE" id="PS00639">
    <property type="entry name" value="THIOL_PROTEASE_HIS"/>
    <property type="match status" value="1"/>
</dbReference>
<keyword evidence="1 4" id="KW-0645">Protease</keyword>
<sequence length="442" mass="50812">MRNIDFKLIQNYEKKYQADKANLVIENAIIKNGIRATATNNEVVKKHNFQFSIETKNVGSVTNQKQSGRCWIFAALNMARAKVAEALNIESIELSQNYIHFYDKLEKANTYLNFIIEKGLELDPNDRLFRYFADSPVQDGGYWEFFVDLINKYGVVPKSAMNETFHSEATATMVSQINWRLSAYTAKMRREWATSKDLAKINELKEEALYVVYNILIKSLGKPPKTFTFEYSDKDKKFQRIENISPLDFYKKYVGTELTQKIDLVADPRDKFPHNQLIHSDFIKSVSEGKGLNMLNVSLVDLKDAMIKSLQDGNAVWFGCDVGTDSDSKLGIMDPELFNYDLTLTKTPEFSKKEKFELRSSLISHAMNMVGVNLDKDGKPIAWKVENSWGEDVGKKGYFSMSDNWFDEYNYMAIVDKKYLSKEAQNALDKAPIEIDPWDPLC</sequence>
<dbReference type="Proteomes" id="UP000008812">
    <property type="component" value="Chromosome"/>
</dbReference>
<dbReference type="AlphaFoldDB" id="B3PNJ2"/>
<dbReference type="KEGG" id="mat:MARTH_orf878"/>
<evidence type="ECO:0000256" key="3">
    <source>
        <dbReference type="ARBA" id="ARBA00022807"/>
    </source>
</evidence>
<evidence type="ECO:0000256" key="4">
    <source>
        <dbReference type="PIRNR" id="PIRNR005700"/>
    </source>
</evidence>
<dbReference type="RefSeq" id="WP_012498551.1">
    <property type="nucleotide sequence ID" value="NC_011025.1"/>
</dbReference>
<evidence type="ECO:0000256" key="5">
    <source>
        <dbReference type="PIRSR" id="PIRSR005700-1"/>
    </source>
</evidence>
<keyword evidence="3 4" id="KW-0788">Thiol protease</keyword>
<proteinExistence type="inferred from homology"/>
<dbReference type="Gene3D" id="3.90.70.10">
    <property type="entry name" value="Cysteine proteinases"/>
    <property type="match status" value="1"/>
</dbReference>
<dbReference type="SUPFAM" id="SSF54001">
    <property type="entry name" value="Cysteine proteinases"/>
    <property type="match status" value="1"/>
</dbReference>
<dbReference type="InterPro" id="IPR025660">
    <property type="entry name" value="Pept_his_AS"/>
</dbReference>
<dbReference type="InterPro" id="IPR000169">
    <property type="entry name" value="Pept_cys_AS"/>
</dbReference>
<dbReference type="PANTHER" id="PTHR10363">
    <property type="entry name" value="BLEOMYCIN HYDROLASE"/>
    <property type="match status" value="1"/>
</dbReference>
<dbReference type="InterPro" id="IPR004134">
    <property type="entry name" value="Peptidase_C1B"/>
</dbReference>
<keyword evidence="2 4" id="KW-0378">Hydrolase</keyword>
<dbReference type="PANTHER" id="PTHR10363:SF2">
    <property type="entry name" value="BLEOMYCIN HYDROLASE"/>
    <property type="match status" value="1"/>
</dbReference>
<accession>B3PNJ2</accession>
<organism evidence="6 7">
    <name type="scientific">Metamycoplasma arthritidis (strain 158L3-1)</name>
    <name type="common">Mycoplasma arthritidis</name>
    <dbReference type="NCBI Taxonomy" id="243272"/>
    <lineage>
        <taxon>Bacteria</taxon>
        <taxon>Bacillati</taxon>
        <taxon>Mycoplasmatota</taxon>
        <taxon>Mycoplasmoidales</taxon>
        <taxon>Metamycoplasmataceae</taxon>
        <taxon>Metamycoplasma</taxon>
    </lineage>
</organism>
<gene>
    <name evidence="6" type="primary">pepC</name>
    <name evidence="6" type="ordered locus">MARTH_orf878</name>
</gene>
<dbReference type="STRING" id="243272.MARTH_orf878"/>
<feature type="active site" evidence="5">
    <location>
        <position position="70"/>
    </location>
</feature>
<dbReference type="eggNOG" id="COG3579">
    <property type="taxonomic scope" value="Bacteria"/>
</dbReference>
<dbReference type="GO" id="GO:0005737">
    <property type="term" value="C:cytoplasm"/>
    <property type="evidence" value="ECO:0007669"/>
    <property type="project" value="TreeGrafter"/>
</dbReference>
<dbReference type="InterPro" id="IPR038765">
    <property type="entry name" value="Papain-like_cys_pep_sf"/>
</dbReference>
<dbReference type="GO" id="GO:0006508">
    <property type="term" value="P:proteolysis"/>
    <property type="evidence" value="ECO:0007669"/>
    <property type="project" value="UniProtKB-KW"/>
</dbReference>
<feature type="active site" evidence="5">
    <location>
        <position position="387"/>
    </location>
</feature>
<name>B3PNJ2_META1</name>
<dbReference type="GO" id="GO:0043418">
    <property type="term" value="P:homocysteine catabolic process"/>
    <property type="evidence" value="ECO:0007669"/>
    <property type="project" value="TreeGrafter"/>
</dbReference>
<dbReference type="CDD" id="cd00585">
    <property type="entry name" value="Peptidase_C1B"/>
    <property type="match status" value="1"/>
</dbReference>
<dbReference type="GO" id="GO:0009636">
    <property type="term" value="P:response to toxic substance"/>
    <property type="evidence" value="ECO:0007669"/>
    <property type="project" value="TreeGrafter"/>
</dbReference>
<evidence type="ECO:0000256" key="1">
    <source>
        <dbReference type="ARBA" id="ARBA00022670"/>
    </source>
</evidence>
<keyword evidence="4 6" id="KW-0031">Aminopeptidase</keyword>
<dbReference type="HOGENOM" id="CLU_038600_0_1_14"/>
<evidence type="ECO:0000256" key="2">
    <source>
        <dbReference type="ARBA" id="ARBA00022801"/>
    </source>
</evidence>